<keyword evidence="8" id="KW-0694">RNA-binding</keyword>
<proteinExistence type="inferred from homology"/>
<dbReference type="PANTHER" id="PTHR13403:SF6">
    <property type="entry name" value="SNURPORTIN-1"/>
    <property type="match status" value="1"/>
</dbReference>
<comment type="subcellular location">
    <subcellularLocation>
        <location evidence="3">Cytoplasm</location>
    </subcellularLocation>
    <subcellularLocation>
        <location evidence="2">Nucleus</location>
    </subcellularLocation>
</comment>
<reference evidence="11 12" key="1">
    <citation type="journal article" date="2010" name="Science">
        <title>Genomic comparison of the ants Camponotus floridanus and Harpegnathos saltator.</title>
        <authorList>
            <person name="Bonasio R."/>
            <person name="Zhang G."/>
            <person name="Ye C."/>
            <person name="Mutti N.S."/>
            <person name="Fang X."/>
            <person name="Qin N."/>
            <person name="Donahue G."/>
            <person name="Yang P."/>
            <person name="Li Q."/>
            <person name="Li C."/>
            <person name="Zhang P."/>
            <person name="Huang Z."/>
            <person name="Berger S.L."/>
            <person name="Reinberg D."/>
            <person name="Wang J."/>
            <person name="Liebig J."/>
        </authorList>
    </citation>
    <scope>NUCLEOTIDE SEQUENCE [LARGE SCALE GENOMIC DNA]</scope>
    <source>
        <strain evidence="11 12">R22 G/1</strain>
    </source>
</reference>
<keyword evidence="6" id="KW-0813">Transport</keyword>
<dbReference type="GO" id="GO:0003723">
    <property type="term" value="F:RNA binding"/>
    <property type="evidence" value="ECO:0007669"/>
    <property type="project" value="UniProtKB-KW"/>
</dbReference>
<evidence type="ECO:0000256" key="5">
    <source>
        <dbReference type="ARBA" id="ARBA00016034"/>
    </source>
</evidence>
<dbReference type="SUPFAM" id="SSF56091">
    <property type="entry name" value="DNA ligase/mRNA capping enzyme, catalytic domain"/>
    <property type="match status" value="1"/>
</dbReference>
<evidence type="ECO:0000256" key="7">
    <source>
        <dbReference type="ARBA" id="ARBA00022490"/>
    </source>
</evidence>
<dbReference type="Pfam" id="PF21974">
    <property type="entry name" value="SPN1_m3Gcap_bd"/>
    <property type="match status" value="1"/>
</dbReference>
<dbReference type="EMBL" id="GL446361">
    <property type="protein sequence ID" value="EFN87963.1"/>
    <property type="molecule type" value="Genomic_DNA"/>
</dbReference>
<comment type="similarity">
    <text evidence="4">Belongs to the snurportin family.</text>
</comment>
<accession>E2B8Q7</accession>
<evidence type="ECO:0000256" key="2">
    <source>
        <dbReference type="ARBA" id="ARBA00004123"/>
    </source>
</evidence>
<evidence type="ECO:0000259" key="10">
    <source>
        <dbReference type="Pfam" id="PF21974"/>
    </source>
</evidence>
<dbReference type="Proteomes" id="UP000008237">
    <property type="component" value="Unassembled WGS sequence"/>
</dbReference>
<evidence type="ECO:0000313" key="12">
    <source>
        <dbReference type="Proteomes" id="UP000008237"/>
    </source>
</evidence>
<dbReference type="Gene3D" id="3.30.470.30">
    <property type="entry name" value="DNA ligase/mRNA capping enzyme"/>
    <property type="match status" value="1"/>
</dbReference>
<dbReference type="CDD" id="cd09232">
    <property type="entry name" value="Snurportin-1_C"/>
    <property type="match status" value="1"/>
</dbReference>
<dbReference type="GO" id="GO:0061015">
    <property type="term" value="P:snRNA import into nucleus"/>
    <property type="evidence" value="ECO:0007669"/>
    <property type="project" value="InterPro"/>
</dbReference>
<comment type="function">
    <text evidence="1">Functions as an U snRNP-specific nuclear import adapter. Involved in the trimethylguanosine (m3G)-cap-dependent nuclear import of U snRNPs. Binds specifically to the terminal m3G-cap U snRNAs.</text>
</comment>
<dbReference type="GO" id="GO:0005737">
    <property type="term" value="C:cytoplasm"/>
    <property type="evidence" value="ECO:0007669"/>
    <property type="project" value="UniProtKB-SubCell"/>
</dbReference>
<protein>
    <recommendedName>
        <fullName evidence="5">Snurportin-1</fullName>
    </recommendedName>
</protein>
<evidence type="ECO:0000256" key="4">
    <source>
        <dbReference type="ARBA" id="ARBA00007540"/>
    </source>
</evidence>
<evidence type="ECO:0000256" key="9">
    <source>
        <dbReference type="ARBA" id="ARBA00023242"/>
    </source>
</evidence>
<evidence type="ECO:0000256" key="1">
    <source>
        <dbReference type="ARBA" id="ARBA00003975"/>
    </source>
</evidence>
<dbReference type="InterPro" id="IPR047857">
    <property type="entry name" value="Snurportin1_C"/>
</dbReference>
<dbReference type="InParanoid" id="E2B8Q7"/>
<name>E2B8Q7_HARSA</name>
<dbReference type="FunCoup" id="E2B8Q7">
    <property type="interactions" value="833"/>
</dbReference>
<feature type="domain" description="Snurportin-1 m3G cap-binding" evidence="10">
    <location>
        <begin position="1"/>
        <end position="177"/>
    </location>
</feature>
<organism evidence="12">
    <name type="scientific">Harpegnathos saltator</name>
    <name type="common">Jerdon's jumping ant</name>
    <dbReference type="NCBI Taxonomy" id="610380"/>
    <lineage>
        <taxon>Eukaryota</taxon>
        <taxon>Metazoa</taxon>
        <taxon>Ecdysozoa</taxon>
        <taxon>Arthropoda</taxon>
        <taxon>Hexapoda</taxon>
        <taxon>Insecta</taxon>
        <taxon>Pterygota</taxon>
        <taxon>Neoptera</taxon>
        <taxon>Endopterygota</taxon>
        <taxon>Hymenoptera</taxon>
        <taxon>Apocrita</taxon>
        <taxon>Aculeata</taxon>
        <taxon>Formicoidea</taxon>
        <taxon>Formicidae</taxon>
        <taxon>Ponerinae</taxon>
        <taxon>Ponerini</taxon>
        <taxon>Harpegnathos</taxon>
    </lineage>
</organism>
<evidence type="ECO:0000313" key="11">
    <source>
        <dbReference type="EMBL" id="EFN87963.1"/>
    </source>
</evidence>
<dbReference type="InterPro" id="IPR017336">
    <property type="entry name" value="Snurportin-1"/>
</dbReference>
<dbReference type="AlphaFoldDB" id="E2B8Q7"/>
<evidence type="ECO:0000256" key="6">
    <source>
        <dbReference type="ARBA" id="ARBA00022448"/>
    </source>
</evidence>
<dbReference type="OrthoDB" id="10003593at2759"/>
<dbReference type="STRING" id="610380.E2B8Q7"/>
<dbReference type="GO" id="GO:0005634">
    <property type="term" value="C:nucleus"/>
    <property type="evidence" value="ECO:0007669"/>
    <property type="project" value="UniProtKB-SubCell"/>
</dbReference>
<gene>
    <name evidence="11" type="ORF">EAI_17217</name>
</gene>
<dbReference type="OMA" id="NWYVVPC"/>
<evidence type="ECO:0000256" key="3">
    <source>
        <dbReference type="ARBA" id="ARBA00004496"/>
    </source>
</evidence>
<sequence length="229" mass="26767">MLSEWMLDVPENFTENWIMMPCPVGKRTVLVASKGKTVVYNRQGRRLATFCSALPGGNYKSRKSQYTIVDCIWIKDQKKYYVLDVLAWASHPTMLCEAECRRFLVNSHLKEIEELREVDHKINKYPILSLPHVSCDTDLSLALAQFSSEYSLDGLLFYHCNGYYKFGRSPLFVWLKPFMLPEVLGIFVPSPYDEKPDGYIDYKHYICQYTQNQNKKKLLQNYVSFKTII</sequence>
<dbReference type="PANTHER" id="PTHR13403">
    <property type="entry name" value="SNURPORTIN1 RNUT1 PROTEIN RNA, U TRANSPORTER 1"/>
    <property type="match status" value="1"/>
</dbReference>
<evidence type="ECO:0000256" key="8">
    <source>
        <dbReference type="ARBA" id="ARBA00022884"/>
    </source>
</evidence>
<keyword evidence="7" id="KW-0963">Cytoplasm</keyword>
<keyword evidence="12" id="KW-1185">Reference proteome</keyword>
<keyword evidence="9" id="KW-0539">Nucleus</keyword>